<gene>
    <name evidence="2" type="ORF">H0194_01980</name>
</gene>
<keyword evidence="3" id="KW-1185">Reference proteome</keyword>
<dbReference type="AlphaFoldDB" id="A0A7G7CQH7"/>
<evidence type="ECO:0000313" key="3">
    <source>
        <dbReference type="Proteomes" id="UP000515743"/>
    </source>
</evidence>
<evidence type="ECO:0000313" key="2">
    <source>
        <dbReference type="EMBL" id="QNE89843.1"/>
    </source>
</evidence>
<feature type="chain" id="PRO_5028994170" description="CYTH domain-containing protein" evidence="1">
    <location>
        <begin position="30"/>
        <end position="278"/>
    </location>
</feature>
<organism evidence="2 3">
    <name type="scientific">Corynebacterium incognita</name>
    <dbReference type="NCBI Taxonomy" id="2754725"/>
    <lineage>
        <taxon>Bacteria</taxon>
        <taxon>Bacillati</taxon>
        <taxon>Actinomycetota</taxon>
        <taxon>Actinomycetes</taxon>
        <taxon>Mycobacteriales</taxon>
        <taxon>Corynebacteriaceae</taxon>
        <taxon>Corynebacterium</taxon>
    </lineage>
</organism>
<evidence type="ECO:0008006" key="4">
    <source>
        <dbReference type="Google" id="ProtNLM"/>
    </source>
</evidence>
<evidence type="ECO:0000256" key="1">
    <source>
        <dbReference type="SAM" id="SignalP"/>
    </source>
</evidence>
<protein>
    <recommendedName>
        <fullName evidence="4">CYTH domain-containing protein</fullName>
    </recommendedName>
</protein>
<reference evidence="2 3" key="1">
    <citation type="submission" date="2020-07" db="EMBL/GenBank/DDBJ databases">
        <title>Complete genome and description of Corynebacterium incognita strain Marseille-Q3630 sp. nov.</title>
        <authorList>
            <person name="Boxberger M."/>
        </authorList>
    </citation>
    <scope>NUCLEOTIDE SEQUENCE [LARGE SCALE GENOMIC DNA]</scope>
    <source>
        <strain evidence="2 3">Marseille-Q3630</strain>
    </source>
</reference>
<dbReference type="KEGG" id="cik:H0194_01980"/>
<sequence length="278" mass="31444">MLCSKKFRATVAVSLTPIFAFLGASPAFAADIADPTYQIKLRISPEVLDAEGNPTQDFADKYELSDLKGTEQIAYLDTADNFYQNRGWSLRIRLKEKSREYDLTYKYRHPLAQNSLDKETVNDALEFANDNNFDESDTNYDAQVNTSFFTSTLDFSNKKSTNCQPFNCVFPSDELAATLIADKEPGKLTKASGTHIDPQSLEMSPVVEQRTWRIDVDGIDTDFEVTNINGDFWVEVSEEDSSRKDAARKKQELINSLTEDGILLKQDAFKTDYVLARF</sequence>
<name>A0A7G7CQH7_9CORY</name>
<dbReference type="RefSeq" id="WP_185176217.1">
    <property type="nucleotide sequence ID" value="NZ_CP059404.1"/>
</dbReference>
<proteinExistence type="predicted"/>
<accession>A0A7G7CQH7</accession>
<keyword evidence="1" id="KW-0732">Signal</keyword>
<dbReference type="Proteomes" id="UP000515743">
    <property type="component" value="Chromosome"/>
</dbReference>
<feature type="signal peptide" evidence="1">
    <location>
        <begin position="1"/>
        <end position="29"/>
    </location>
</feature>
<dbReference type="EMBL" id="CP059404">
    <property type="protein sequence ID" value="QNE89843.1"/>
    <property type="molecule type" value="Genomic_DNA"/>
</dbReference>